<dbReference type="HOGENOM" id="CLU_370862_0_0_1"/>
<dbReference type="EMBL" id="JH971392">
    <property type="protein sequence ID" value="EKM78190.1"/>
    <property type="molecule type" value="Genomic_DNA"/>
</dbReference>
<feature type="transmembrane region" description="Helical" evidence="1">
    <location>
        <begin position="541"/>
        <end position="562"/>
    </location>
</feature>
<keyword evidence="1" id="KW-1133">Transmembrane helix</keyword>
<proteinExistence type="predicted"/>
<organism evidence="2 3">
    <name type="scientific">Agaricus bisporus var. burnettii (strain JB137-S8 / ATCC MYA-4627 / FGSC 10392)</name>
    <name type="common">White button mushroom</name>
    <dbReference type="NCBI Taxonomy" id="597362"/>
    <lineage>
        <taxon>Eukaryota</taxon>
        <taxon>Fungi</taxon>
        <taxon>Dikarya</taxon>
        <taxon>Basidiomycota</taxon>
        <taxon>Agaricomycotina</taxon>
        <taxon>Agaricomycetes</taxon>
        <taxon>Agaricomycetidae</taxon>
        <taxon>Agaricales</taxon>
        <taxon>Agaricineae</taxon>
        <taxon>Agaricaceae</taxon>
        <taxon>Agaricus</taxon>
    </lineage>
</organism>
<dbReference type="eggNOG" id="ENOG502R0WW">
    <property type="taxonomic scope" value="Eukaryota"/>
</dbReference>
<dbReference type="InParanoid" id="K5XT64"/>
<sequence>MQSLQPDPLLPFAQNRTTTLKTAWTMVRTHARFGRLIREEEGVRGPLWFGSEPSSPYHTLANILRIICAIILAPTWMWMRPRNREWFKNAYLRHFFWSHELPQSPQTIFAGPGSSDGTGARWGTEMKQVEYSVENLAPKWLLEVQFRDDVVVAQRQVSYDHVKRRIDEAGYTAIGYAMKSAEHLFAESGSSLDPQPQYSSNYSLKNRRLIAQSVLDEYAIARTSSSSDGLEYIWLEDFCLADERVTIEADAEVERLMELGKLADIFRSARRVVVFCHVNDCDHTGLNCPWANRLFTLAEIMHAQRILQMTRVTDEHNSFDTVLTSIAGQDFRTAMMSNAAKAKMWDLYNVMQHSTNSGGIPWQTAIHSLVLDILRREEADNVTSHNLVAKALNGLLPRRAQLADLHGVNGWADLSLLLELNQGFYNSAALAAVCKLPDAEVNDYRWLGKPILPKEGTERLDLLVTANPVRFRDESNNSSIPVLSFTGPQIIDVDHMLQRDSGALERQPEMEALCFWALVGWCLCTFLGIILLVVIGGPGVLIVWLASILYVGLQLTVGTIYVEKDKWVVVEDWKVPKHDAYCFLQARDPTYTRRIEWDYAKWDVGHMMEPRTNSTTANSYPATLIDLSTGVFVKTLISTRPTAMVVLAAHGSGITCMLLDREPNRNMDTISVKAGMINVPPRALSQANRVGNVYVGGRPFKQDKIRIPFFAWVRATLSGGVIVDGAKKSGNISHTRKGVDDDLEMRGVPLKGDHSVSLQHTYSVSSTTPIVNSPYRLNTGSSSATTVATEMSVKGTEGMETDISLPRVHRAQPYY</sequence>
<evidence type="ECO:0000256" key="1">
    <source>
        <dbReference type="SAM" id="Phobius"/>
    </source>
</evidence>
<protein>
    <recommendedName>
        <fullName evidence="4">Heterokaryon incompatibility domain-containing protein</fullName>
    </recommendedName>
</protein>
<dbReference type="KEGG" id="abp:AGABI1DRAFT107448"/>
<dbReference type="RefSeq" id="XP_007330906.1">
    <property type="nucleotide sequence ID" value="XM_007330844.1"/>
</dbReference>
<feature type="transmembrane region" description="Helical" evidence="1">
    <location>
        <begin position="513"/>
        <end position="535"/>
    </location>
</feature>
<evidence type="ECO:0008006" key="4">
    <source>
        <dbReference type="Google" id="ProtNLM"/>
    </source>
</evidence>
<evidence type="ECO:0000313" key="3">
    <source>
        <dbReference type="Proteomes" id="UP000008493"/>
    </source>
</evidence>
<name>K5XT64_AGABU</name>
<dbReference type="AlphaFoldDB" id="K5XT64"/>
<dbReference type="Proteomes" id="UP000008493">
    <property type="component" value="Unassembled WGS sequence"/>
</dbReference>
<dbReference type="OMA" id="FFWSHEL"/>
<evidence type="ECO:0000313" key="2">
    <source>
        <dbReference type="EMBL" id="EKM78190.1"/>
    </source>
</evidence>
<keyword evidence="1" id="KW-0812">Transmembrane</keyword>
<reference evidence="3" key="1">
    <citation type="journal article" date="2012" name="Proc. Natl. Acad. Sci. U.S.A.">
        <title>Genome sequence of the button mushroom Agaricus bisporus reveals mechanisms governing adaptation to a humic-rich ecological niche.</title>
        <authorList>
            <person name="Morin E."/>
            <person name="Kohler A."/>
            <person name="Baker A.R."/>
            <person name="Foulongne-Oriol M."/>
            <person name="Lombard V."/>
            <person name="Nagy L.G."/>
            <person name="Ohm R.A."/>
            <person name="Patyshakuliyeva A."/>
            <person name="Brun A."/>
            <person name="Aerts A.L."/>
            <person name="Bailey A.M."/>
            <person name="Billette C."/>
            <person name="Coutinho P.M."/>
            <person name="Deakin G."/>
            <person name="Doddapaneni H."/>
            <person name="Floudas D."/>
            <person name="Grimwood J."/>
            <person name="Hilden K."/>
            <person name="Kuees U."/>
            <person name="LaButti K.M."/>
            <person name="Lapidus A."/>
            <person name="Lindquist E.A."/>
            <person name="Lucas S.M."/>
            <person name="Murat C."/>
            <person name="Riley R.W."/>
            <person name="Salamov A.A."/>
            <person name="Schmutz J."/>
            <person name="Subramanian V."/>
            <person name="Woesten H.A.B."/>
            <person name="Xu J."/>
            <person name="Eastwood D.C."/>
            <person name="Foster G.D."/>
            <person name="Sonnenberg A.S."/>
            <person name="Cullen D."/>
            <person name="de Vries R.P."/>
            <person name="Lundell T."/>
            <person name="Hibbett D.S."/>
            <person name="Henrissat B."/>
            <person name="Burton K.S."/>
            <person name="Kerrigan R.W."/>
            <person name="Challen M.P."/>
            <person name="Grigoriev I.V."/>
            <person name="Martin F."/>
        </authorList>
    </citation>
    <scope>NUCLEOTIDE SEQUENCE [LARGE SCALE GENOMIC DNA]</scope>
    <source>
        <strain evidence="3">JB137-S8 / ATCC MYA-4627 / FGSC 10392</strain>
    </source>
</reference>
<keyword evidence="1" id="KW-0472">Membrane</keyword>
<dbReference type="GeneID" id="18822410"/>
<accession>K5XT64</accession>
<gene>
    <name evidence="2" type="ORF">AGABI1DRAFT_107448</name>
</gene>
<dbReference type="OrthoDB" id="3005188at2759"/>
<keyword evidence="3" id="KW-1185">Reference proteome</keyword>